<dbReference type="Proteomes" id="UP000004319">
    <property type="component" value="Unassembled WGS sequence"/>
</dbReference>
<comment type="caution">
    <text evidence="1">The sequence shown here is derived from an EMBL/GenBank/DDBJ whole genome shotgun (WGS) entry which is preliminary data.</text>
</comment>
<name>F7VG39_9PROT</name>
<accession>F7VG39</accession>
<dbReference type="AlphaFoldDB" id="F7VG39"/>
<evidence type="ECO:0000313" key="1">
    <source>
        <dbReference type="EMBL" id="GAA09334.1"/>
    </source>
</evidence>
<organism evidence="1 2">
    <name type="scientific">Acetobacter tropicalis NBRC 101654</name>
    <dbReference type="NCBI Taxonomy" id="749388"/>
    <lineage>
        <taxon>Bacteria</taxon>
        <taxon>Pseudomonadati</taxon>
        <taxon>Pseudomonadota</taxon>
        <taxon>Alphaproteobacteria</taxon>
        <taxon>Acetobacterales</taxon>
        <taxon>Acetobacteraceae</taxon>
        <taxon>Acetobacter</taxon>
    </lineage>
</organism>
<sequence length="39" mass="4164">MHLKAFHAGVARALTRTAPRHGSASLLGSRGYFNILTLA</sequence>
<gene>
    <name evidence="1" type="ORF">ATPR_2338</name>
</gene>
<evidence type="ECO:0000313" key="2">
    <source>
        <dbReference type="Proteomes" id="UP000004319"/>
    </source>
</evidence>
<dbReference type="EMBL" id="BABS01000083">
    <property type="protein sequence ID" value="GAA09334.1"/>
    <property type="molecule type" value="Genomic_DNA"/>
</dbReference>
<protein>
    <submittedName>
        <fullName evidence="1">Uncharacterized protein</fullName>
    </submittedName>
</protein>
<reference evidence="1 2" key="1">
    <citation type="journal article" date="2011" name="Biochem. Biophys. Res. Commun.">
        <title>Increased number of Arginine-based salt bridges contributes to the thermotolerance of thermotolerant acetic acid bacteria, Acetobacter tropicalis SKU1100.</title>
        <authorList>
            <person name="Matsutani M."/>
            <person name="Hirakawa H."/>
            <person name="Nishikura M."/>
            <person name="Soemphol W."/>
            <person name="Ali I.A.I."/>
            <person name="Yakushi T."/>
            <person name="Matsushita K."/>
        </authorList>
    </citation>
    <scope>NUCLEOTIDE SEQUENCE [LARGE SCALE GENOMIC DNA]</scope>
    <source>
        <strain evidence="1 2">NBRC 101654</strain>
    </source>
</reference>
<proteinExistence type="predicted"/>